<dbReference type="GO" id="GO:0005694">
    <property type="term" value="C:chromosome"/>
    <property type="evidence" value="ECO:0007669"/>
    <property type="project" value="InterPro"/>
</dbReference>
<dbReference type="AlphaFoldDB" id="X1BU33"/>
<dbReference type="GO" id="GO:0003677">
    <property type="term" value="F:DNA binding"/>
    <property type="evidence" value="ECO:0007669"/>
    <property type="project" value="InterPro"/>
</dbReference>
<proteinExistence type="predicted"/>
<name>X1BU33_9ZZZZ</name>
<organism evidence="2">
    <name type="scientific">marine sediment metagenome</name>
    <dbReference type="NCBI Taxonomy" id="412755"/>
    <lineage>
        <taxon>unclassified sequences</taxon>
        <taxon>metagenomes</taxon>
        <taxon>ecological metagenomes</taxon>
    </lineage>
</organism>
<gene>
    <name evidence="2" type="ORF">S01H4_49415</name>
</gene>
<dbReference type="EMBL" id="BART01027948">
    <property type="protein sequence ID" value="GAG99269.1"/>
    <property type="molecule type" value="Genomic_DNA"/>
</dbReference>
<feature type="domain" description="Topoisomerase 6 subunit A/Spo11 TOPRIM" evidence="1">
    <location>
        <begin position="2"/>
        <end position="58"/>
    </location>
</feature>
<protein>
    <recommendedName>
        <fullName evidence="1">Topoisomerase 6 subunit A/Spo11 TOPRIM domain-containing protein</fullName>
    </recommendedName>
</protein>
<dbReference type="SUPFAM" id="SSF56726">
    <property type="entry name" value="DNA topoisomerase IV, alpha subunit"/>
    <property type="match status" value="1"/>
</dbReference>
<dbReference type="Pfam" id="PF21180">
    <property type="entry name" value="TOP6A-Spo11_Toprim"/>
    <property type="match status" value="1"/>
</dbReference>
<accession>X1BU33</accession>
<sequence>MDIKRAKDALRNDPFVKHHKPWQKAINQMLEMGVRVEQQAFAKHGLDFVVNEYLPFKLKNPSKFLP</sequence>
<dbReference type="Gene3D" id="3.40.1360.10">
    <property type="match status" value="1"/>
</dbReference>
<comment type="caution">
    <text evidence="2">The sequence shown here is derived from an EMBL/GenBank/DDBJ whole genome shotgun (WGS) entry which is preliminary data.</text>
</comment>
<dbReference type="InterPro" id="IPR034136">
    <property type="entry name" value="TOPRIM_Topo6A/Spo11"/>
</dbReference>
<dbReference type="InterPro" id="IPR036078">
    <property type="entry name" value="Spo11/TopoVI_A_sf"/>
</dbReference>
<reference evidence="2" key="1">
    <citation type="journal article" date="2014" name="Front. Microbiol.">
        <title>High frequency of phylogenetically diverse reductive dehalogenase-homologous genes in deep subseafloor sedimentary metagenomes.</title>
        <authorList>
            <person name="Kawai M."/>
            <person name="Futagami T."/>
            <person name="Toyoda A."/>
            <person name="Takaki Y."/>
            <person name="Nishi S."/>
            <person name="Hori S."/>
            <person name="Arai W."/>
            <person name="Tsubouchi T."/>
            <person name="Morono Y."/>
            <person name="Uchiyama I."/>
            <person name="Ito T."/>
            <person name="Fujiyama A."/>
            <person name="Inagaki F."/>
            <person name="Takami H."/>
        </authorList>
    </citation>
    <scope>NUCLEOTIDE SEQUENCE</scope>
    <source>
        <strain evidence="2">Expedition CK06-06</strain>
    </source>
</reference>
<evidence type="ECO:0000313" key="2">
    <source>
        <dbReference type="EMBL" id="GAG99269.1"/>
    </source>
</evidence>
<evidence type="ECO:0000259" key="1">
    <source>
        <dbReference type="Pfam" id="PF21180"/>
    </source>
</evidence>